<gene>
    <name evidence="1" type="ORF">EAY07_20850</name>
</gene>
<feature type="non-terminal residue" evidence="1">
    <location>
        <position position="1"/>
    </location>
</feature>
<comment type="caution">
    <text evidence="1">The sequence shown here is derived from an EMBL/GenBank/DDBJ whole genome shotgun (WGS) entry which is preliminary data.</text>
</comment>
<dbReference type="Proteomes" id="UP000722957">
    <property type="component" value="Unassembled WGS sequence"/>
</dbReference>
<accession>A0ABD4KSM7</accession>
<reference evidence="1 2" key="1">
    <citation type="journal article" date="2021" name="PeerJ">
        <title>Analysis of 44 Vibrio anguillarum genomes reveals high genetic diversity.</title>
        <authorList>
            <person name="Hansen M.J."/>
            <person name="Dalsgaard I."/>
        </authorList>
    </citation>
    <scope>NUCLEOTIDE SEQUENCE [LARGE SCALE GENOMIC DNA]</scope>
    <source>
        <strain evidence="1 2">17-16730-2A</strain>
    </source>
</reference>
<dbReference type="AlphaFoldDB" id="A0ABD4KSM7"/>
<evidence type="ECO:0000313" key="2">
    <source>
        <dbReference type="Proteomes" id="UP000722957"/>
    </source>
</evidence>
<organism evidence="1 2">
    <name type="scientific">Vibrio anguillarum</name>
    <name type="common">Listonella anguillarum</name>
    <dbReference type="NCBI Taxonomy" id="55601"/>
    <lineage>
        <taxon>Bacteria</taxon>
        <taxon>Pseudomonadati</taxon>
        <taxon>Pseudomonadota</taxon>
        <taxon>Gammaproteobacteria</taxon>
        <taxon>Vibrionales</taxon>
        <taxon>Vibrionaceae</taxon>
        <taxon>Vibrio</taxon>
    </lineage>
</organism>
<name>A0ABD4KSM7_VIBAN</name>
<proteinExistence type="predicted"/>
<sequence length="49" mass="5750">KRLEKAKFKLPNQEKKQVYTLTQFDLDRLLSGFTTISYKPIKIDSVTMS</sequence>
<protein>
    <submittedName>
        <fullName evidence="1">Uncharacterized protein</fullName>
    </submittedName>
</protein>
<dbReference type="EMBL" id="RDOM01000258">
    <property type="protein sequence ID" value="MBF4274410.1"/>
    <property type="molecule type" value="Genomic_DNA"/>
</dbReference>
<evidence type="ECO:0000313" key="1">
    <source>
        <dbReference type="EMBL" id="MBF4274410.1"/>
    </source>
</evidence>